<dbReference type="GO" id="GO:0006888">
    <property type="term" value="P:endoplasmic reticulum to Golgi vesicle-mediated transport"/>
    <property type="evidence" value="ECO:0007669"/>
    <property type="project" value="EnsemblFungi"/>
</dbReference>
<dbReference type="AlphaFoldDB" id="A0A1Q2ZZW9"/>
<dbReference type="SMART" id="SM00397">
    <property type="entry name" value="t_SNARE"/>
    <property type="match status" value="1"/>
</dbReference>
<evidence type="ECO:0000256" key="5">
    <source>
        <dbReference type="ARBA" id="ARBA00022989"/>
    </source>
</evidence>
<sequence length="131" mass="15185">MDRSLHQRDNTRTRLFDTNFNQPASPYAQPKKADYSQSSLAQLESQSEQDVGVMGQKIKALKNLSVRMGDEIRGSNHTLDQLGDTFENTTMKLKGTFKNMMVMAQKSRISIKMWLLIFFVVGIFFFWVRIR</sequence>
<dbReference type="Gene3D" id="1.20.5.110">
    <property type="match status" value="1"/>
</dbReference>
<dbReference type="SUPFAM" id="SSF58038">
    <property type="entry name" value="SNARE fusion complex"/>
    <property type="match status" value="1"/>
</dbReference>
<dbReference type="FunFam" id="1.20.5.110:FF:000089">
    <property type="entry name" value="Golgi vesicular membrane trafficking protein"/>
    <property type="match status" value="1"/>
</dbReference>
<evidence type="ECO:0000256" key="10">
    <source>
        <dbReference type="SAM" id="Phobius"/>
    </source>
</evidence>
<organism evidence="12 13">
    <name type="scientific">Zygosaccharomyces rouxii</name>
    <dbReference type="NCBI Taxonomy" id="4956"/>
    <lineage>
        <taxon>Eukaryota</taxon>
        <taxon>Fungi</taxon>
        <taxon>Dikarya</taxon>
        <taxon>Ascomycota</taxon>
        <taxon>Saccharomycotina</taxon>
        <taxon>Saccharomycetes</taxon>
        <taxon>Saccharomycetales</taxon>
        <taxon>Saccharomycetaceae</taxon>
        <taxon>Zygosaccharomyces</taxon>
    </lineage>
</organism>
<dbReference type="GO" id="GO:0005789">
    <property type="term" value="C:endoplasmic reticulum membrane"/>
    <property type="evidence" value="ECO:0007669"/>
    <property type="project" value="EnsemblFungi"/>
</dbReference>
<evidence type="ECO:0000313" key="12">
    <source>
        <dbReference type="EMBL" id="GAV48986.1"/>
    </source>
</evidence>
<keyword evidence="3 10" id="KW-0812">Transmembrane</keyword>
<evidence type="ECO:0000256" key="7">
    <source>
        <dbReference type="ARBA" id="ARBA00023136"/>
    </source>
</evidence>
<comment type="caution">
    <text evidence="12">The sequence shown here is derived from an EMBL/GenBank/DDBJ whole genome shotgun (WGS) entry which is preliminary data.</text>
</comment>
<accession>A0A1Q2ZZW9</accession>
<dbReference type="PROSITE" id="PS50192">
    <property type="entry name" value="T_SNARE"/>
    <property type="match status" value="1"/>
</dbReference>
<evidence type="ECO:0000256" key="6">
    <source>
        <dbReference type="ARBA" id="ARBA00023034"/>
    </source>
</evidence>
<dbReference type="GO" id="GO:0048280">
    <property type="term" value="P:vesicle fusion with Golgi apparatus"/>
    <property type="evidence" value="ECO:0007669"/>
    <property type="project" value="EnsemblFungi"/>
</dbReference>
<keyword evidence="5 10" id="KW-1133">Transmembrane helix</keyword>
<evidence type="ECO:0000256" key="8">
    <source>
        <dbReference type="ARBA" id="ARBA00046280"/>
    </source>
</evidence>
<dbReference type="Proteomes" id="UP000187013">
    <property type="component" value="Unassembled WGS sequence"/>
</dbReference>
<evidence type="ECO:0000256" key="4">
    <source>
        <dbReference type="ARBA" id="ARBA00022927"/>
    </source>
</evidence>
<comment type="subcellular location">
    <subcellularLocation>
        <location evidence="8">Endomembrane system</location>
        <topology evidence="8">Single-pass type IV membrane protein</topology>
    </subcellularLocation>
    <subcellularLocation>
        <location evidence="1">Golgi apparatus membrane</location>
    </subcellularLocation>
</comment>
<dbReference type="CDD" id="cd15853">
    <property type="entry name" value="SNARE_Bet1"/>
    <property type="match status" value="1"/>
</dbReference>
<dbReference type="GO" id="GO:0005484">
    <property type="term" value="F:SNAP receptor activity"/>
    <property type="evidence" value="ECO:0007669"/>
    <property type="project" value="EnsemblFungi"/>
</dbReference>
<keyword evidence="7 10" id="KW-0472">Membrane</keyword>
<evidence type="ECO:0000256" key="3">
    <source>
        <dbReference type="ARBA" id="ARBA00022692"/>
    </source>
</evidence>
<dbReference type="OrthoDB" id="261831at2759"/>
<reference evidence="12 13" key="1">
    <citation type="submission" date="2016-08" db="EMBL/GenBank/DDBJ databases">
        <title>Draft genome sequence of allopolyploid Zygosaccharomyces rouxii.</title>
        <authorList>
            <person name="Watanabe J."/>
            <person name="Uehara K."/>
            <person name="Mogi Y."/>
            <person name="Tsukioka Y."/>
        </authorList>
    </citation>
    <scope>NUCLEOTIDE SEQUENCE [LARGE SCALE GENOMIC DNA]</scope>
    <source>
        <strain evidence="12 13">NBRC 110957</strain>
    </source>
</reference>
<proteinExistence type="predicted"/>
<keyword evidence="2" id="KW-0813">Transport</keyword>
<dbReference type="GO" id="GO:0000139">
    <property type="term" value="C:Golgi membrane"/>
    <property type="evidence" value="ECO:0007669"/>
    <property type="project" value="UniProtKB-SubCell"/>
</dbReference>
<protein>
    <recommendedName>
        <fullName evidence="11">t-SNARE coiled-coil homology domain-containing protein</fullName>
    </recommendedName>
</protein>
<dbReference type="OMA" id="FFWVWIT"/>
<feature type="compositionally biased region" description="Basic and acidic residues" evidence="9">
    <location>
        <begin position="1"/>
        <end position="15"/>
    </location>
</feature>
<evidence type="ECO:0000313" key="13">
    <source>
        <dbReference type="Proteomes" id="UP000187013"/>
    </source>
</evidence>
<dbReference type="eggNOG" id="KOG3385">
    <property type="taxonomic scope" value="Eukaryota"/>
</dbReference>
<evidence type="ECO:0000256" key="9">
    <source>
        <dbReference type="SAM" id="MobiDB-lite"/>
    </source>
</evidence>
<feature type="transmembrane region" description="Helical" evidence="10">
    <location>
        <begin position="109"/>
        <end position="128"/>
    </location>
</feature>
<dbReference type="InterPro" id="IPR000727">
    <property type="entry name" value="T_SNARE_dom"/>
</dbReference>
<keyword evidence="6" id="KW-0333">Golgi apparatus</keyword>
<dbReference type="GO" id="GO:0030134">
    <property type="term" value="C:COPII-coated ER to Golgi transport vesicle"/>
    <property type="evidence" value="ECO:0007669"/>
    <property type="project" value="EnsemblFungi"/>
</dbReference>
<dbReference type="GO" id="GO:0006886">
    <property type="term" value="P:intracellular protein transport"/>
    <property type="evidence" value="ECO:0007669"/>
    <property type="project" value="EnsemblFungi"/>
</dbReference>
<feature type="region of interest" description="Disordered" evidence="9">
    <location>
        <begin position="1"/>
        <end position="31"/>
    </location>
</feature>
<dbReference type="InterPro" id="IPR039899">
    <property type="entry name" value="BET1_SNARE"/>
</dbReference>
<name>A0A1Q2ZZW9_ZYGRO</name>
<evidence type="ECO:0000256" key="1">
    <source>
        <dbReference type="ARBA" id="ARBA00004394"/>
    </source>
</evidence>
<keyword evidence="4" id="KW-0653">Protein transport</keyword>
<evidence type="ECO:0000259" key="11">
    <source>
        <dbReference type="PROSITE" id="PS50192"/>
    </source>
</evidence>
<feature type="domain" description="T-SNARE coiled-coil homology" evidence="11">
    <location>
        <begin position="41"/>
        <end position="103"/>
    </location>
</feature>
<gene>
    <name evidence="12" type="ORF">ZYGR_0N03910</name>
</gene>
<dbReference type="GO" id="GO:0031201">
    <property type="term" value="C:SNARE complex"/>
    <property type="evidence" value="ECO:0007669"/>
    <property type="project" value="EnsemblFungi"/>
</dbReference>
<dbReference type="EMBL" id="BDGX01000014">
    <property type="protein sequence ID" value="GAV48986.1"/>
    <property type="molecule type" value="Genomic_DNA"/>
</dbReference>
<dbReference type="PANTHER" id="PTHR12791">
    <property type="entry name" value="GOLGI SNARE BET1-RELATED"/>
    <property type="match status" value="1"/>
</dbReference>
<dbReference type="GO" id="GO:0006890">
    <property type="term" value="P:retrograde vesicle-mediated transport, Golgi to endoplasmic reticulum"/>
    <property type="evidence" value="ECO:0007669"/>
    <property type="project" value="EnsemblFungi"/>
</dbReference>
<evidence type="ECO:0000256" key="2">
    <source>
        <dbReference type="ARBA" id="ARBA00022448"/>
    </source>
</evidence>